<keyword evidence="3" id="KW-1185">Reference proteome</keyword>
<protein>
    <submittedName>
        <fullName evidence="2">Uncharacterized protein</fullName>
    </submittedName>
</protein>
<organism evidence="2 3">
    <name type="scientific">Tistrella bauzanensis</name>
    <dbReference type="NCBI Taxonomy" id="657419"/>
    <lineage>
        <taxon>Bacteria</taxon>
        <taxon>Pseudomonadati</taxon>
        <taxon>Pseudomonadota</taxon>
        <taxon>Alphaproteobacteria</taxon>
        <taxon>Geminicoccales</taxon>
        <taxon>Geminicoccaceae</taxon>
        <taxon>Tistrella</taxon>
    </lineage>
</organism>
<evidence type="ECO:0000313" key="2">
    <source>
        <dbReference type="EMBL" id="GGB26165.1"/>
    </source>
</evidence>
<sequence length="74" mass="7620">MTDRVTTIEATDDRVADEVSPQIDTTPSSPAETATGSVAGGSDADTVDAGDGDVDGLEDFDLDDVEIIESKVFA</sequence>
<evidence type="ECO:0000313" key="3">
    <source>
        <dbReference type="Proteomes" id="UP000603352"/>
    </source>
</evidence>
<name>A0ABQ1I9L2_9PROT</name>
<comment type="caution">
    <text evidence="2">The sequence shown here is derived from an EMBL/GenBank/DDBJ whole genome shotgun (WGS) entry which is preliminary data.</text>
</comment>
<feature type="compositionally biased region" description="Acidic residues" evidence="1">
    <location>
        <begin position="45"/>
        <end position="58"/>
    </location>
</feature>
<dbReference type="RefSeq" id="WP_188574387.1">
    <property type="nucleotide sequence ID" value="NZ_BMDZ01000002.1"/>
</dbReference>
<feature type="compositionally biased region" description="Polar residues" evidence="1">
    <location>
        <begin position="22"/>
        <end position="36"/>
    </location>
</feature>
<reference evidence="3" key="1">
    <citation type="journal article" date="2019" name="Int. J. Syst. Evol. Microbiol.">
        <title>The Global Catalogue of Microorganisms (GCM) 10K type strain sequencing project: providing services to taxonomists for standard genome sequencing and annotation.</title>
        <authorList>
            <consortium name="The Broad Institute Genomics Platform"/>
            <consortium name="The Broad Institute Genome Sequencing Center for Infectious Disease"/>
            <person name="Wu L."/>
            <person name="Ma J."/>
        </authorList>
    </citation>
    <scope>NUCLEOTIDE SEQUENCE [LARGE SCALE GENOMIC DNA]</scope>
    <source>
        <strain evidence="3">CGMCC 1.10188</strain>
    </source>
</reference>
<evidence type="ECO:0000256" key="1">
    <source>
        <dbReference type="SAM" id="MobiDB-lite"/>
    </source>
</evidence>
<feature type="region of interest" description="Disordered" evidence="1">
    <location>
        <begin position="1"/>
        <end position="58"/>
    </location>
</feature>
<dbReference type="Proteomes" id="UP000603352">
    <property type="component" value="Unassembled WGS sequence"/>
</dbReference>
<gene>
    <name evidence="2" type="ORF">GCM10011505_04260</name>
</gene>
<accession>A0ABQ1I9L2</accession>
<dbReference type="EMBL" id="BMDZ01000002">
    <property type="protein sequence ID" value="GGB26165.1"/>
    <property type="molecule type" value="Genomic_DNA"/>
</dbReference>
<proteinExistence type="predicted"/>